<protein>
    <submittedName>
        <fullName evidence="1">Uncharacterized protein</fullName>
    </submittedName>
</protein>
<dbReference type="EMBL" id="LR792632">
    <property type="protein sequence ID" value="CAB3288503.1"/>
    <property type="molecule type" value="Genomic_DNA"/>
</dbReference>
<gene>
    <name evidence="1" type="ORF">MLAUSG7_0759</name>
</gene>
<dbReference type="Proteomes" id="UP000679213">
    <property type="component" value="Chromosome I"/>
</dbReference>
<organism evidence="1 2">
    <name type="scientific">Methanocaldococcus lauensis</name>
    <dbReference type="NCBI Taxonomy" id="2546128"/>
    <lineage>
        <taxon>Archaea</taxon>
        <taxon>Methanobacteriati</taxon>
        <taxon>Methanobacteriota</taxon>
        <taxon>Methanomada group</taxon>
        <taxon>Methanococci</taxon>
        <taxon>Methanococcales</taxon>
        <taxon>Methanocaldococcaceae</taxon>
        <taxon>Methanocaldococcus</taxon>
    </lineage>
</organism>
<accession>A0A8D6SX90</accession>
<dbReference type="KEGG" id="mesg:MLAUSG7_0759"/>
<sequence length="178" mass="20575">MNVKEILELIEEGYSSEDREYKKRVYFISNFISALVFFLLHLVLSFFENITALTITMVLIIIMGVVLIIRQKRLYKKVHGYFDKILEEIIVYGLACIIISSISVFVIYPPLLGVFIASIYGLLLCVDGILFKSKYRKVCGLLLIFSTILMILYLNYQFLILGTIQMIIAFILLFCDNK</sequence>
<reference evidence="1 2" key="1">
    <citation type="submission" date="2020-04" db="EMBL/GenBank/DDBJ databases">
        <authorList>
            <consortium name="Genoscope - CEA"/>
            <person name="William W."/>
        </authorList>
    </citation>
    <scope>NUCLEOTIDE SEQUENCE [LARGE SCALE GENOMIC DNA]</scope>
    <source>
        <strain evidence="1 2">SG7</strain>
    </source>
</reference>
<evidence type="ECO:0000313" key="2">
    <source>
        <dbReference type="Proteomes" id="UP000679213"/>
    </source>
</evidence>
<name>A0A8D6SWR2_9EURY</name>
<keyword evidence="2" id="KW-1185">Reference proteome</keyword>
<dbReference type="GeneID" id="65883567"/>
<dbReference type="RefSeq" id="WP_214400607.1">
    <property type="nucleotide sequence ID" value="NZ_LR792632.1"/>
</dbReference>
<proteinExistence type="predicted"/>
<evidence type="ECO:0000313" key="1">
    <source>
        <dbReference type="EMBL" id="CAB3288503.1"/>
    </source>
</evidence>
<accession>A0A8D6SWR2</accession>
<dbReference type="AlphaFoldDB" id="A0A8D6SWR2"/>